<proteinExistence type="predicted"/>
<dbReference type="OrthoDB" id="1426471at2"/>
<evidence type="ECO:0000313" key="3">
    <source>
        <dbReference type="Proteomes" id="UP000184109"/>
    </source>
</evidence>
<dbReference type="RefSeq" id="WP_073118477.1">
    <property type="nucleotide sequence ID" value="NZ_BMEN01000001.1"/>
</dbReference>
<dbReference type="AlphaFoldDB" id="A0A1M5TBH3"/>
<organism evidence="2 3">
    <name type="scientific">Wenyingzhuangia marina</name>
    <dbReference type="NCBI Taxonomy" id="1195760"/>
    <lineage>
        <taxon>Bacteria</taxon>
        <taxon>Pseudomonadati</taxon>
        <taxon>Bacteroidota</taxon>
        <taxon>Flavobacteriia</taxon>
        <taxon>Flavobacteriales</taxon>
        <taxon>Flavobacteriaceae</taxon>
        <taxon>Wenyingzhuangia</taxon>
    </lineage>
</organism>
<evidence type="ECO:0000256" key="1">
    <source>
        <dbReference type="SAM" id="Phobius"/>
    </source>
</evidence>
<dbReference type="Proteomes" id="UP000184109">
    <property type="component" value="Unassembled WGS sequence"/>
</dbReference>
<keyword evidence="1" id="KW-0472">Membrane</keyword>
<keyword evidence="1" id="KW-0812">Transmembrane</keyword>
<keyword evidence="3" id="KW-1185">Reference proteome</keyword>
<reference evidence="3" key="1">
    <citation type="submission" date="2016-11" db="EMBL/GenBank/DDBJ databases">
        <authorList>
            <person name="Varghese N."/>
            <person name="Submissions S."/>
        </authorList>
    </citation>
    <scope>NUCLEOTIDE SEQUENCE [LARGE SCALE GENOMIC DNA]</scope>
    <source>
        <strain evidence="3">DSM 100572</strain>
    </source>
</reference>
<protein>
    <submittedName>
        <fullName evidence="2">Uncharacterized protein</fullName>
    </submittedName>
</protein>
<feature type="transmembrane region" description="Helical" evidence="1">
    <location>
        <begin position="72"/>
        <end position="89"/>
    </location>
</feature>
<gene>
    <name evidence="2" type="ORF">SAMN05444281_0803</name>
</gene>
<accession>A0A1M5TBH3</accession>
<evidence type="ECO:0000313" key="2">
    <source>
        <dbReference type="EMBL" id="SHH48155.1"/>
    </source>
</evidence>
<keyword evidence="1" id="KW-1133">Transmembrane helix</keyword>
<sequence>MKFIKCESCHHFNPIKSEYQIFCDACGKKIPNNFKAWQQKYPNKNLEDYKNTVGVTKQTTKPKSKKISLKKILQITFIVICSLIGAYFGKQQGSKLYSFFHELAYPASELLKQDWKRQYFSNKEVSLESPYLLEKETAEIQLPDEVKKLVLKMNNYSYTENPNYSIVLTAVHYNQAIENMSLKAGSDGSISEVLNKVNGTDLYYSDSDTFINQYPALIKKGNFKSDGNDIYFKSITCSKNNTKVVHLVALWVGKNEDYELITDRLINSFDVR</sequence>
<name>A0A1M5TBH3_9FLAO</name>
<dbReference type="EMBL" id="FQXQ01000001">
    <property type="protein sequence ID" value="SHH48155.1"/>
    <property type="molecule type" value="Genomic_DNA"/>
</dbReference>